<keyword evidence="10" id="KW-1185">Reference proteome</keyword>
<feature type="compositionally biased region" description="Basic and acidic residues" evidence="6">
    <location>
        <begin position="155"/>
        <end position="164"/>
    </location>
</feature>
<evidence type="ECO:0000256" key="3">
    <source>
        <dbReference type="ARBA" id="ARBA00022989"/>
    </source>
</evidence>
<keyword evidence="4" id="KW-0472">Membrane</keyword>
<organism evidence="9 10">
    <name type="scientific">Smittium simulii</name>
    <dbReference type="NCBI Taxonomy" id="133385"/>
    <lineage>
        <taxon>Eukaryota</taxon>
        <taxon>Fungi</taxon>
        <taxon>Fungi incertae sedis</taxon>
        <taxon>Zoopagomycota</taxon>
        <taxon>Kickxellomycotina</taxon>
        <taxon>Harpellomycetes</taxon>
        <taxon>Harpellales</taxon>
        <taxon>Legeriomycetaceae</taxon>
        <taxon>Smittium</taxon>
    </lineage>
</organism>
<evidence type="ECO:0000256" key="4">
    <source>
        <dbReference type="ARBA" id="ARBA00023136"/>
    </source>
</evidence>
<feature type="compositionally biased region" description="Polar residues" evidence="6">
    <location>
        <begin position="125"/>
        <end position="134"/>
    </location>
</feature>
<feature type="domain" description="HeH/LEM" evidence="8">
    <location>
        <begin position="13"/>
        <end position="47"/>
    </location>
</feature>
<feature type="compositionally biased region" description="Polar residues" evidence="6">
    <location>
        <begin position="683"/>
        <end position="700"/>
    </location>
</feature>
<dbReference type="PANTHER" id="PTHR47808">
    <property type="entry name" value="INNER NUCLEAR MEMBRANE PROTEIN HEH2-RELATED"/>
    <property type="match status" value="1"/>
</dbReference>
<evidence type="ECO:0000313" key="10">
    <source>
        <dbReference type="Proteomes" id="UP000245383"/>
    </source>
</evidence>
<dbReference type="Proteomes" id="UP000245383">
    <property type="component" value="Unassembled WGS sequence"/>
</dbReference>
<name>A0A2T9YPQ2_9FUNG</name>
<dbReference type="GO" id="GO:0034399">
    <property type="term" value="C:nuclear periphery"/>
    <property type="evidence" value="ECO:0007669"/>
    <property type="project" value="TreeGrafter"/>
</dbReference>
<dbReference type="CDD" id="cd12935">
    <property type="entry name" value="LEM_like"/>
    <property type="match status" value="1"/>
</dbReference>
<dbReference type="GO" id="GO:0005783">
    <property type="term" value="C:endoplasmic reticulum"/>
    <property type="evidence" value="ECO:0007669"/>
    <property type="project" value="TreeGrafter"/>
</dbReference>
<evidence type="ECO:0000256" key="2">
    <source>
        <dbReference type="ARBA" id="ARBA00022692"/>
    </source>
</evidence>
<proteinExistence type="predicted"/>
<feature type="compositionally biased region" description="Basic residues" evidence="6">
    <location>
        <begin position="72"/>
        <end position="84"/>
    </location>
</feature>
<feature type="region of interest" description="Disordered" evidence="6">
    <location>
        <begin position="683"/>
        <end position="704"/>
    </location>
</feature>
<dbReference type="GO" id="GO:0003682">
    <property type="term" value="F:chromatin binding"/>
    <property type="evidence" value="ECO:0007669"/>
    <property type="project" value="InterPro"/>
</dbReference>
<dbReference type="InterPro" id="IPR018996">
    <property type="entry name" value="Man1/Src1-like_C"/>
</dbReference>
<evidence type="ECO:0000259" key="8">
    <source>
        <dbReference type="Pfam" id="PF12949"/>
    </source>
</evidence>
<sequence>MDEEKYLDKDFDPQTLKMSEIRNILVKHDIIYNSSAKKDELVSIFNDQVKPLSQKLSNGSEDINLSTISPYRKIKTKKNKKKSSLKPGHSSEVDGEVQSTQTLEGIQNEADIKPKTENTPEKQETPTTSKNSKVNPLDIDNIFSDDNPFQSGPESAKKRIREDSGLFPKKLKKKKKNKVRKDFIDTSATDELTPELESLTQIQPVADVEIHADKSSPSLSTPVVDVAQLDSPIQEVKRRLRSNSNLSTTQPDPQASQLDTFPPIITPNQQVLEQISYPRNEYTDIKKSDFTLPPISNSISLLKNKRSTSITSPMVTNARLSTYQSISTRTRTRRATDTNEEFILRKQSDYKNLIEKKRLSLSKMSIQAPSSPKIPENVMAIESIPTSDHNESEDFNQSKSSRFMNLGAIFRTTFSLLVLGFFWRQNSFFNAGYYESRYTSKDLNVDLPALPKSTDALFDQINRYLVHYYSIYVEPIKLNCPEHATCLANTAIPKFFNVNDPRDSILYKNVNSVDSKKKAILQCDSGFIVHYPFKISTLIFPVPPICINDKDTNTRIAELADLIVTKMQQHRGQTECDSRIKASVRLLGSKFNGFSFKDAFKAPTEFDWSLVSKTESSDFDDPDQIMAIGKHDEAVKDMIRPLYHMPQTEFEYLFSMAMSKLANDSSLGIQLINLETELTNTSKNNASVDSQESLDSNVESDTNDEDNENLELWLVANKSVYPIVCRRLSYSYEEEKCVNQIVESALRVMQLVSKYHYLDPVLAPYTNVLVDQLADYVFFGYSSEDFSLLRLKSSFKFYNLDNLTDLIQVSSNPDFSFPIANYYDPRIRQRAWAKVVNTINNCKDIKFLKHKDNDETVIESWEWIGPVSLNSKQEEN</sequence>
<feature type="compositionally biased region" description="Polar residues" evidence="6">
    <location>
        <begin position="242"/>
        <end position="259"/>
    </location>
</feature>
<comment type="subcellular location">
    <subcellularLocation>
        <location evidence="1">Nucleus membrane</location>
    </subcellularLocation>
</comment>
<dbReference type="PANTHER" id="PTHR47808:SF2">
    <property type="entry name" value="LEM DOMAIN-CONTAINING PROTEIN 2"/>
    <property type="match status" value="1"/>
</dbReference>
<evidence type="ECO:0000313" key="9">
    <source>
        <dbReference type="EMBL" id="PVU94244.1"/>
    </source>
</evidence>
<keyword evidence="3" id="KW-1133">Transmembrane helix</keyword>
<evidence type="ECO:0000256" key="1">
    <source>
        <dbReference type="ARBA" id="ARBA00004126"/>
    </source>
</evidence>
<evidence type="ECO:0000256" key="6">
    <source>
        <dbReference type="SAM" id="MobiDB-lite"/>
    </source>
</evidence>
<dbReference type="InterPro" id="IPR044780">
    <property type="entry name" value="Heh2/Src1"/>
</dbReference>
<feature type="compositionally biased region" description="Polar residues" evidence="6">
    <location>
        <begin position="54"/>
        <end position="69"/>
    </location>
</feature>
<evidence type="ECO:0000256" key="5">
    <source>
        <dbReference type="ARBA" id="ARBA00023242"/>
    </source>
</evidence>
<dbReference type="InterPro" id="IPR025856">
    <property type="entry name" value="HeH/LEM_domain"/>
</dbReference>
<dbReference type="EMBL" id="MBFR01000098">
    <property type="protein sequence ID" value="PVU94244.1"/>
    <property type="molecule type" value="Genomic_DNA"/>
</dbReference>
<evidence type="ECO:0000259" key="7">
    <source>
        <dbReference type="Pfam" id="PF09402"/>
    </source>
</evidence>
<dbReference type="OrthoDB" id="2503928at2759"/>
<dbReference type="GO" id="GO:0071763">
    <property type="term" value="P:nuclear membrane organization"/>
    <property type="evidence" value="ECO:0007669"/>
    <property type="project" value="TreeGrafter"/>
</dbReference>
<keyword evidence="2" id="KW-0812">Transmembrane</keyword>
<protein>
    <recommendedName>
        <fullName evidence="11">Man1/Src1 C-terminal domain-containing protein</fullName>
    </recommendedName>
</protein>
<dbReference type="GO" id="GO:0005637">
    <property type="term" value="C:nuclear inner membrane"/>
    <property type="evidence" value="ECO:0007669"/>
    <property type="project" value="InterPro"/>
</dbReference>
<accession>A0A2T9YPQ2</accession>
<evidence type="ECO:0008006" key="11">
    <source>
        <dbReference type="Google" id="ProtNLM"/>
    </source>
</evidence>
<gene>
    <name evidence="9" type="ORF">BB561_002710</name>
</gene>
<dbReference type="STRING" id="133385.A0A2T9YPQ2"/>
<feature type="domain" description="Man1/Src1-like C-terminal" evidence="7">
    <location>
        <begin position="519"/>
        <end position="866"/>
    </location>
</feature>
<keyword evidence="5" id="KW-0539">Nucleus</keyword>
<feature type="compositionally biased region" description="Basic and acidic residues" evidence="6">
    <location>
        <begin position="110"/>
        <end position="124"/>
    </location>
</feature>
<comment type="caution">
    <text evidence="9">The sequence shown here is derived from an EMBL/GenBank/DDBJ whole genome shotgun (WGS) entry which is preliminary data.</text>
</comment>
<dbReference type="Pfam" id="PF12949">
    <property type="entry name" value="HeH"/>
    <property type="match status" value="1"/>
</dbReference>
<dbReference type="AlphaFoldDB" id="A0A2T9YPQ2"/>
<dbReference type="Pfam" id="PF09402">
    <property type="entry name" value="MSC"/>
    <property type="match status" value="1"/>
</dbReference>
<feature type="region of interest" description="Disordered" evidence="6">
    <location>
        <begin position="241"/>
        <end position="261"/>
    </location>
</feature>
<feature type="region of interest" description="Disordered" evidence="6">
    <location>
        <begin position="51"/>
        <end position="172"/>
    </location>
</feature>
<reference evidence="9 10" key="1">
    <citation type="journal article" date="2018" name="MBio">
        <title>Comparative Genomics Reveals the Core Gene Toolbox for the Fungus-Insect Symbiosis.</title>
        <authorList>
            <person name="Wang Y."/>
            <person name="Stata M."/>
            <person name="Wang W."/>
            <person name="Stajich J.E."/>
            <person name="White M.M."/>
            <person name="Moncalvo J.M."/>
        </authorList>
    </citation>
    <scope>NUCLEOTIDE SEQUENCE [LARGE SCALE GENOMIC DNA]</scope>
    <source>
        <strain evidence="9 10">SWE-8-4</strain>
    </source>
</reference>